<dbReference type="STRING" id="494026.PGLA_01150"/>
<dbReference type="OrthoDB" id="9809781at2"/>
<dbReference type="InterPro" id="IPR018711">
    <property type="entry name" value="NAGPA"/>
</dbReference>
<proteinExistence type="predicted"/>
<evidence type="ECO:0000313" key="2">
    <source>
        <dbReference type="EMBL" id="OAB46321.1"/>
    </source>
</evidence>
<keyword evidence="3" id="KW-1185">Reference proteome</keyword>
<dbReference type="PANTHER" id="PTHR40446">
    <property type="entry name" value="N-ACETYLGLUCOSAMINE-1-PHOSPHODIESTER ALPHA-N-ACETYLGLUCOSAMINIDASE"/>
    <property type="match status" value="1"/>
</dbReference>
<organism evidence="2 3">
    <name type="scientific">Paenibacillus glacialis</name>
    <dbReference type="NCBI Taxonomy" id="494026"/>
    <lineage>
        <taxon>Bacteria</taxon>
        <taxon>Bacillati</taxon>
        <taxon>Bacillota</taxon>
        <taxon>Bacilli</taxon>
        <taxon>Bacillales</taxon>
        <taxon>Paenibacillaceae</taxon>
        <taxon>Paenibacillus</taxon>
    </lineage>
</organism>
<name>A0A168P2J0_9BACL</name>
<gene>
    <name evidence="2" type="ORF">PGLA_01150</name>
</gene>
<evidence type="ECO:0000259" key="1">
    <source>
        <dbReference type="Pfam" id="PF09992"/>
    </source>
</evidence>
<sequence length="362" mass="38136">MVLIVMLAIIMTLSCILPGRMNTSYAASKSAIRNEVKKVTVSGRSFNVRTVSIPKGVPTTVGLAKGKVGLTQDFNAIVKTYRAEAAINGAFFEAYGGPPDPYGNLIVDGKIAHMGHYGTTIGFKSDGTALMDSLRLSLSGKVSRTVGSPIGWYATFINRTPLANANVSILYTEERGSRVGFKGGIAVVIENGKVTYKGPNDNVIIPKEGYVLICNGTEKSMAERFEVGADVEMSVTYKDDKGQALPWEEVITAVGAGPRLVKDGKVSVTPAAEGFKDQKILSSAAARSGIAIMADGSVMLATVSGATMKQWAEVMHKMGAKQAMNLDGGASSALYSGGKVLTPAGRLLSNTLIFGSNLNRNP</sequence>
<dbReference type="Proteomes" id="UP000076967">
    <property type="component" value="Unassembled WGS sequence"/>
</dbReference>
<dbReference type="Pfam" id="PF09992">
    <property type="entry name" value="NAGPA"/>
    <property type="match status" value="1"/>
</dbReference>
<comment type="caution">
    <text evidence="2">The sequence shown here is derived from an EMBL/GenBank/DDBJ whole genome shotgun (WGS) entry which is preliminary data.</text>
</comment>
<protein>
    <submittedName>
        <fullName evidence="2">Copper amine oxidase</fullName>
    </submittedName>
</protein>
<feature type="domain" description="Phosphodiester glycosidase" evidence="1">
    <location>
        <begin position="186"/>
        <end position="352"/>
    </location>
</feature>
<reference evidence="2 3" key="1">
    <citation type="submission" date="2016-03" db="EMBL/GenBank/DDBJ databases">
        <title>Draft genome sequence of Paenibacillus glacialis DSM 22343.</title>
        <authorList>
            <person name="Shin S.-K."/>
            <person name="Yi H."/>
        </authorList>
    </citation>
    <scope>NUCLEOTIDE SEQUENCE [LARGE SCALE GENOMIC DNA]</scope>
    <source>
        <strain evidence="2 3">DSM 22343</strain>
    </source>
</reference>
<dbReference type="PANTHER" id="PTHR40446:SF2">
    <property type="entry name" value="N-ACETYLGLUCOSAMINE-1-PHOSPHODIESTER ALPHA-N-ACETYLGLUCOSAMINIDASE"/>
    <property type="match status" value="1"/>
</dbReference>
<accession>A0A168P2J0</accession>
<evidence type="ECO:0000313" key="3">
    <source>
        <dbReference type="Proteomes" id="UP000076967"/>
    </source>
</evidence>
<dbReference type="AlphaFoldDB" id="A0A168P2J0"/>
<dbReference type="EMBL" id="LVJH01000002">
    <property type="protein sequence ID" value="OAB46321.1"/>
    <property type="molecule type" value="Genomic_DNA"/>
</dbReference>